<reference evidence="1" key="1">
    <citation type="journal article" date="2020" name="bioRxiv">
        <title>A rank-normalized archaeal taxonomy based on genome phylogeny resolves widespread incomplete and uneven classifications.</title>
        <authorList>
            <person name="Rinke C."/>
            <person name="Chuvochina M."/>
            <person name="Mussig A.J."/>
            <person name="Chaumeil P.-A."/>
            <person name="Waite D.W."/>
            <person name="Whitman W.B."/>
            <person name="Parks D.H."/>
            <person name="Hugenholtz P."/>
        </authorList>
    </citation>
    <scope>NUCLEOTIDE SEQUENCE</scope>
    <source>
        <strain evidence="1">UBA8839</strain>
    </source>
</reference>
<proteinExistence type="predicted"/>
<dbReference type="AlphaFoldDB" id="A0A832T1M8"/>
<name>A0A832T1M8_9CREN</name>
<evidence type="ECO:0000313" key="2">
    <source>
        <dbReference type="Proteomes" id="UP000651120"/>
    </source>
</evidence>
<organism evidence="1 2">
    <name type="scientific">Pyrobaculum aerophilum</name>
    <dbReference type="NCBI Taxonomy" id="13773"/>
    <lineage>
        <taxon>Archaea</taxon>
        <taxon>Thermoproteota</taxon>
        <taxon>Thermoprotei</taxon>
        <taxon>Thermoproteales</taxon>
        <taxon>Thermoproteaceae</taxon>
        <taxon>Pyrobaculum</taxon>
    </lineage>
</organism>
<gene>
    <name evidence="1" type="ORF">HA333_05700</name>
</gene>
<dbReference type="Proteomes" id="UP000651120">
    <property type="component" value="Unassembled WGS sequence"/>
</dbReference>
<sequence length="50" mass="5943">MAFHNRVILKIDNSLLELAKREGRKIRIYDAAIVEVDKDVDPFSTRWSRR</sequence>
<comment type="caution">
    <text evidence="1">The sequence shown here is derived from an EMBL/GenBank/DDBJ whole genome shotgun (WGS) entry which is preliminary data.</text>
</comment>
<dbReference type="GeneID" id="43496586"/>
<dbReference type="RefSeq" id="WP_011007172.1">
    <property type="nucleotide sequence ID" value="NZ_DUJP01000024.1"/>
</dbReference>
<accession>A0A832T1M8</accession>
<evidence type="ECO:0000313" key="1">
    <source>
        <dbReference type="EMBL" id="HII46940.1"/>
    </source>
</evidence>
<dbReference type="EMBL" id="DUJP01000024">
    <property type="protein sequence ID" value="HII46940.1"/>
    <property type="molecule type" value="Genomic_DNA"/>
</dbReference>
<protein>
    <submittedName>
        <fullName evidence="1">Uncharacterized protein</fullName>
    </submittedName>
</protein>